<reference evidence="1" key="1">
    <citation type="submission" date="2014-09" db="EMBL/GenBank/DDBJ databases">
        <authorList>
            <person name="Magalhaes I.L.F."/>
            <person name="Oliveira U."/>
            <person name="Santos F.R."/>
            <person name="Vidigal T.H.D.A."/>
            <person name="Brescovit A.D."/>
            <person name="Santos A.J."/>
        </authorList>
    </citation>
    <scope>NUCLEOTIDE SEQUENCE</scope>
    <source>
        <tissue evidence="1">Shoot tissue taken approximately 20 cm above the soil surface</tissue>
    </source>
</reference>
<organism evidence="1">
    <name type="scientific">Arundo donax</name>
    <name type="common">Giant reed</name>
    <name type="synonym">Donax arundinaceus</name>
    <dbReference type="NCBI Taxonomy" id="35708"/>
    <lineage>
        <taxon>Eukaryota</taxon>
        <taxon>Viridiplantae</taxon>
        <taxon>Streptophyta</taxon>
        <taxon>Embryophyta</taxon>
        <taxon>Tracheophyta</taxon>
        <taxon>Spermatophyta</taxon>
        <taxon>Magnoliopsida</taxon>
        <taxon>Liliopsida</taxon>
        <taxon>Poales</taxon>
        <taxon>Poaceae</taxon>
        <taxon>PACMAD clade</taxon>
        <taxon>Arundinoideae</taxon>
        <taxon>Arundineae</taxon>
        <taxon>Arundo</taxon>
    </lineage>
</organism>
<reference evidence="1" key="2">
    <citation type="journal article" date="2015" name="Data Brief">
        <title>Shoot transcriptome of the giant reed, Arundo donax.</title>
        <authorList>
            <person name="Barrero R.A."/>
            <person name="Guerrero F.D."/>
            <person name="Moolhuijzen P."/>
            <person name="Goolsby J.A."/>
            <person name="Tidwell J."/>
            <person name="Bellgard S.E."/>
            <person name="Bellgard M.I."/>
        </authorList>
    </citation>
    <scope>NUCLEOTIDE SEQUENCE</scope>
    <source>
        <tissue evidence="1">Shoot tissue taken approximately 20 cm above the soil surface</tissue>
    </source>
</reference>
<accession>A0A0A8Y6V4</accession>
<proteinExistence type="predicted"/>
<name>A0A0A8Y6V4_ARUDO</name>
<protein>
    <submittedName>
        <fullName evidence="1">Uncharacterized protein</fullName>
    </submittedName>
</protein>
<evidence type="ECO:0000313" key="1">
    <source>
        <dbReference type="EMBL" id="JAD20838.1"/>
    </source>
</evidence>
<sequence length="14" mass="1779">MNMRKETGRRNKEE</sequence>
<dbReference type="EMBL" id="GBRH01277057">
    <property type="protein sequence ID" value="JAD20838.1"/>
    <property type="molecule type" value="Transcribed_RNA"/>
</dbReference>